<protein>
    <recommendedName>
        <fullName evidence="10">Phox-like protein</fullName>
    </recommendedName>
</protein>
<feature type="domain" description="T-SNARE coiled-coil homology" evidence="6">
    <location>
        <begin position="314"/>
        <end position="376"/>
    </location>
</feature>
<proteinExistence type="predicted"/>
<dbReference type="FunFam" id="1.20.5.110:FF:000058">
    <property type="entry name" value="VAM7p Vacuolar SNARE protein"/>
    <property type="match status" value="1"/>
</dbReference>
<evidence type="ECO:0000256" key="4">
    <source>
        <dbReference type="ARBA" id="ARBA00054927"/>
    </source>
</evidence>
<accession>A0AAN6RAT7</accession>
<dbReference type="SMART" id="SM00397">
    <property type="entry name" value="t_SNARE"/>
    <property type="match status" value="1"/>
</dbReference>
<dbReference type="AlphaFoldDB" id="A0AAN6RAT7"/>
<keyword evidence="3" id="KW-0175">Coiled coil</keyword>
<evidence type="ECO:0000256" key="5">
    <source>
        <dbReference type="SAM" id="MobiDB-lite"/>
    </source>
</evidence>
<dbReference type="PROSITE" id="PS50192">
    <property type="entry name" value="T_SNARE"/>
    <property type="match status" value="1"/>
</dbReference>
<keyword evidence="2" id="KW-0926">Vacuole</keyword>
<comment type="subcellular location">
    <subcellularLocation>
        <location evidence="1">Vacuole</location>
    </subcellularLocation>
</comment>
<dbReference type="InterPro" id="IPR000727">
    <property type="entry name" value="T_SNARE_dom"/>
</dbReference>
<dbReference type="CDD" id="cd06897">
    <property type="entry name" value="PX_SNARE"/>
    <property type="match status" value="1"/>
</dbReference>
<evidence type="ECO:0000313" key="9">
    <source>
        <dbReference type="Proteomes" id="UP001280581"/>
    </source>
</evidence>
<dbReference type="Pfam" id="PF00787">
    <property type="entry name" value="PX"/>
    <property type="match status" value="1"/>
</dbReference>
<dbReference type="GO" id="GO:0007034">
    <property type="term" value="P:vacuolar transport"/>
    <property type="evidence" value="ECO:0007669"/>
    <property type="project" value="UniProtKB-ARBA"/>
</dbReference>
<dbReference type="EMBL" id="WVTA01000018">
    <property type="protein sequence ID" value="KAK3197426.1"/>
    <property type="molecule type" value="Genomic_DNA"/>
</dbReference>
<dbReference type="SMART" id="SM00312">
    <property type="entry name" value="PX"/>
    <property type="match status" value="1"/>
</dbReference>
<evidence type="ECO:0000256" key="2">
    <source>
        <dbReference type="ARBA" id="ARBA00022554"/>
    </source>
</evidence>
<feature type="region of interest" description="Disordered" evidence="5">
    <location>
        <begin position="1"/>
        <end position="20"/>
    </location>
</feature>
<dbReference type="PROSITE" id="PS50195">
    <property type="entry name" value="PX"/>
    <property type="match status" value="1"/>
</dbReference>
<comment type="caution">
    <text evidence="8">The sequence shown here is derived from an EMBL/GenBank/DDBJ whole genome shotgun (WGS) entry which is preliminary data.</text>
</comment>
<dbReference type="SUPFAM" id="SSF64268">
    <property type="entry name" value="PX domain"/>
    <property type="match status" value="1"/>
</dbReference>
<evidence type="ECO:0000256" key="3">
    <source>
        <dbReference type="ARBA" id="ARBA00023054"/>
    </source>
</evidence>
<dbReference type="Proteomes" id="UP001280581">
    <property type="component" value="Unassembled WGS sequence"/>
</dbReference>
<reference evidence="8 9" key="1">
    <citation type="submission" date="2021-02" db="EMBL/GenBank/DDBJ databases">
        <title>Genome assembly of Pseudopithomyces chartarum.</title>
        <authorList>
            <person name="Jauregui R."/>
            <person name="Singh J."/>
            <person name="Voisey C."/>
        </authorList>
    </citation>
    <scope>NUCLEOTIDE SEQUENCE [LARGE SCALE GENOMIC DNA]</scope>
    <source>
        <strain evidence="8 9">AGR01</strain>
    </source>
</reference>
<dbReference type="Gene3D" id="1.20.5.110">
    <property type="match status" value="1"/>
</dbReference>
<dbReference type="GO" id="GO:0097576">
    <property type="term" value="P:vacuole fusion"/>
    <property type="evidence" value="ECO:0007669"/>
    <property type="project" value="UniProtKB-ARBA"/>
</dbReference>
<dbReference type="GO" id="GO:0016192">
    <property type="term" value="P:vesicle-mediated transport"/>
    <property type="evidence" value="ECO:0007669"/>
    <property type="project" value="UniProtKB-ARBA"/>
</dbReference>
<gene>
    <name evidence="8" type="ORF">GRF29_216g167622</name>
</gene>
<name>A0AAN6RAT7_9PLEO</name>
<dbReference type="InterPro" id="IPR001683">
    <property type="entry name" value="PX_dom"/>
</dbReference>
<comment type="function">
    <text evidence="4">Essential for proper morphogenesis of the vacuole. May exist as structural reinforcement on the surface of the vacuolar membrane and be required for maintenance against rupture by osmotic pressure.</text>
</comment>
<dbReference type="CDD" id="cd15858">
    <property type="entry name" value="SNARE_VAM7"/>
    <property type="match status" value="1"/>
</dbReference>
<keyword evidence="9" id="KW-1185">Reference proteome</keyword>
<dbReference type="GO" id="GO:0000329">
    <property type="term" value="C:fungal-type vacuole membrane"/>
    <property type="evidence" value="ECO:0007669"/>
    <property type="project" value="UniProtKB-ARBA"/>
</dbReference>
<evidence type="ECO:0000259" key="6">
    <source>
        <dbReference type="PROSITE" id="PS50192"/>
    </source>
</evidence>
<evidence type="ECO:0000259" key="7">
    <source>
        <dbReference type="PROSITE" id="PS50195"/>
    </source>
</evidence>
<organism evidence="8 9">
    <name type="scientific">Pseudopithomyces chartarum</name>
    <dbReference type="NCBI Taxonomy" id="1892770"/>
    <lineage>
        <taxon>Eukaryota</taxon>
        <taxon>Fungi</taxon>
        <taxon>Dikarya</taxon>
        <taxon>Ascomycota</taxon>
        <taxon>Pezizomycotina</taxon>
        <taxon>Dothideomycetes</taxon>
        <taxon>Pleosporomycetidae</taxon>
        <taxon>Pleosporales</taxon>
        <taxon>Massarineae</taxon>
        <taxon>Didymosphaeriaceae</taxon>
        <taxon>Pseudopithomyces</taxon>
    </lineage>
</organism>
<dbReference type="InterPro" id="IPR036871">
    <property type="entry name" value="PX_dom_sf"/>
</dbReference>
<dbReference type="SUPFAM" id="SSF58038">
    <property type="entry name" value="SNARE fusion complex"/>
    <property type="match status" value="1"/>
</dbReference>
<evidence type="ECO:0000313" key="8">
    <source>
        <dbReference type="EMBL" id="KAK3197426.1"/>
    </source>
</evidence>
<evidence type="ECO:0000256" key="1">
    <source>
        <dbReference type="ARBA" id="ARBA00004116"/>
    </source>
</evidence>
<dbReference type="Gene3D" id="3.30.1520.10">
    <property type="entry name" value="Phox-like domain"/>
    <property type="match status" value="1"/>
</dbReference>
<dbReference type="GO" id="GO:0035091">
    <property type="term" value="F:phosphatidylinositol binding"/>
    <property type="evidence" value="ECO:0007669"/>
    <property type="project" value="InterPro"/>
</dbReference>
<feature type="domain" description="PX" evidence="7">
    <location>
        <begin position="2"/>
        <end position="127"/>
    </location>
</feature>
<sequence>MPLRMSIPTTHTVSPPDSKPYTTYEVRVDLPFPQNPATLQKRYSEFAALDSILNSEIGAPPTPLPPKSFLSGTLSALGLGSTLGSPAQIEKRRAGLQEYLKAIEGSDDGRWRAHPAYRSFLNLSDGSKSKKDEAHIPGSQFGKDRVRDASDWLDKFQEVKSNLSTARRYLTDRETASTATAQHEAGANAKRGLVRAGTLLSALDEGLTRLGSASENSSLGEGEIRRRRDLLGSSRKERDGLESVLNSLATKGSSMSSSITSASAVVTDDQKKGLFAGASSQRDGGRGGGRVLGAAKETERTRELDNEGVLQLQRQIVAEQDEDLVDLTGVVRRMREMGVKINEELVYQNALLDEVEGDVERVDGKMKIAKRRIGKIR</sequence>
<evidence type="ECO:0008006" key="10">
    <source>
        <dbReference type="Google" id="ProtNLM"/>
    </source>
</evidence>